<dbReference type="InterPro" id="IPR001509">
    <property type="entry name" value="Epimerase_deHydtase"/>
</dbReference>
<dbReference type="GO" id="GO:0016491">
    <property type="term" value="F:oxidoreductase activity"/>
    <property type="evidence" value="ECO:0007669"/>
    <property type="project" value="UniProtKB-KW"/>
</dbReference>
<organism evidence="5 6">
    <name type="scientific">Haloarcula limicola</name>
    <dbReference type="NCBI Taxonomy" id="1429915"/>
    <lineage>
        <taxon>Archaea</taxon>
        <taxon>Methanobacteriati</taxon>
        <taxon>Methanobacteriota</taxon>
        <taxon>Stenosarchaea group</taxon>
        <taxon>Halobacteria</taxon>
        <taxon>Halobacteriales</taxon>
        <taxon>Haloarculaceae</taxon>
        <taxon>Haloarcula</taxon>
    </lineage>
</organism>
<dbReference type="InterPro" id="IPR036291">
    <property type="entry name" value="NAD(P)-bd_dom_sf"/>
</dbReference>
<evidence type="ECO:0000256" key="3">
    <source>
        <dbReference type="ARBA" id="ARBA00023027"/>
    </source>
</evidence>
<sequence length="255" mass="27657">MTIAVTGAASAVGDVVRDVFDEEERELYTQREAPHVDGAALDVTDESAFVEALDGTDTLLHLAWESASEGGWTSAHGENVRGTYNAFEAARRNDLDRIVVASTSHVVGMYNREDPGEMESLTEELSTVVGPEDPLRPDSYYGVAKAACEAIGSLYADRYGVDVVSLRLGWLMTEAELRATRAGPAARHRFARAMWLSPRDCRSLVSAAVRHALPTSPLVANAISRNEDRYLTLAETVVALDYQPRDDAAAVLAES</sequence>
<dbReference type="CDD" id="cd08946">
    <property type="entry name" value="SDR_e"/>
    <property type="match status" value="1"/>
</dbReference>
<accession>A0A8J8C408</accession>
<dbReference type="PANTHER" id="PTHR43103">
    <property type="entry name" value="NUCLEOSIDE-DIPHOSPHATE-SUGAR EPIMERASE"/>
    <property type="match status" value="1"/>
</dbReference>
<comment type="caution">
    <text evidence="5">The sequence shown here is derived from an EMBL/GenBank/DDBJ whole genome shotgun (WGS) entry which is preliminary data.</text>
</comment>
<dbReference type="Gene3D" id="3.40.50.720">
    <property type="entry name" value="NAD(P)-binding Rossmann-like Domain"/>
    <property type="match status" value="1"/>
</dbReference>
<keyword evidence="3" id="KW-0520">NAD</keyword>
<feature type="domain" description="NAD-dependent epimerase/dehydratase" evidence="4">
    <location>
        <begin position="3"/>
        <end position="172"/>
    </location>
</feature>
<dbReference type="SUPFAM" id="SSF51735">
    <property type="entry name" value="NAD(P)-binding Rossmann-fold domains"/>
    <property type="match status" value="1"/>
</dbReference>
<keyword evidence="6" id="KW-1185">Reference proteome</keyword>
<dbReference type="Proteomes" id="UP000766550">
    <property type="component" value="Unassembled WGS sequence"/>
</dbReference>
<reference evidence="5 6" key="1">
    <citation type="submission" date="2021-06" db="EMBL/GenBank/DDBJ databases">
        <title>New haloarchaea isolates fom saline soil.</title>
        <authorList>
            <person name="Duran-Viseras A."/>
            <person name="Sanchez-Porro C.S."/>
            <person name="Ventosa A."/>
        </authorList>
    </citation>
    <scope>NUCLEOTIDE SEQUENCE [LARGE SCALE GENOMIC DNA]</scope>
    <source>
        <strain evidence="5 6">JCM 183640</strain>
    </source>
</reference>
<gene>
    <name evidence="5" type="ORF">KTS45_05360</name>
</gene>
<protein>
    <submittedName>
        <fullName evidence="5">NAD(P)-dependent oxidoreductase</fullName>
    </submittedName>
</protein>
<dbReference type="PANTHER" id="PTHR43103:SF5">
    <property type="entry name" value="4-EPIMERASE, PUTATIVE (AFU_ORTHOLOGUE AFUA_7G00360)-RELATED"/>
    <property type="match status" value="1"/>
</dbReference>
<evidence type="ECO:0000256" key="1">
    <source>
        <dbReference type="ARBA" id="ARBA00007637"/>
    </source>
</evidence>
<evidence type="ECO:0000313" key="5">
    <source>
        <dbReference type="EMBL" id="MBV0923624.1"/>
    </source>
</evidence>
<dbReference type="Pfam" id="PF01370">
    <property type="entry name" value="Epimerase"/>
    <property type="match status" value="1"/>
</dbReference>
<dbReference type="RefSeq" id="WP_162316744.1">
    <property type="nucleotide sequence ID" value="NZ_JAHQXF010000001.1"/>
</dbReference>
<comment type="similarity">
    <text evidence="1">Belongs to the NAD(P)-dependent epimerase/dehydratase family.</text>
</comment>
<keyword evidence="2" id="KW-0560">Oxidoreductase</keyword>
<dbReference type="OrthoDB" id="199183at2157"/>
<evidence type="ECO:0000256" key="2">
    <source>
        <dbReference type="ARBA" id="ARBA00023002"/>
    </source>
</evidence>
<evidence type="ECO:0000259" key="4">
    <source>
        <dbReference type="Pfam" id="PF01370"/>
    </source>
</evidence>
<proteinExistence type="inferred from homology"/>
<evidence type="ECO:0000313" key="6">
    <source>
        <dbReference type="Proteomes" id="UP000766550"/>
    </source>
</evidence>
<name>A0A8J8C408_9EURY</name>
<dbReference type="EMBL" id="JAHQXF010000001">
    <property type="protein sequence ID" value="MBV0923624.1"/>
    <property type="molecule type" value="Genomic_DNA"/>
</dbReference>
<dbReference type="AlphaFoldDB" id="A0A8J8C408"/>